<proteinExistence type="predicted"/>
<reference evidence="1 2" key="1">
    <citation type="journal article" date="2016" name="Mol. Biol. Evol.">
        <title>Comparative Genomics of Early-Diverging Mushroom-Forming Fungi Provides Insights into the Origins of Lignocellulose Decay Capabilities.</title>
        <authorList>
            <person name="Nagy L.G."/>
            <person name="Riley R."/>
            <person name="Tritt A."/>
            <person name="Adam C."/>
            <person name="Daum C."/>
            <person name="Floudas D."/>
            <person name="Sun H."/>
            <person name="Yadav J.S."/>
            <person name="Pangilinan J."/>
            <person name="Larsson K.H."/>
            <person name="Matsuura K."/>
            <person name="Barry K."/>
            <person name="Labutti K."/>
            <person name="Kuo R."/>
            <person name="Ohm R.A."/>
            <person name="Bhattacharya S.S."/>
            <person name="Shirouzu T."/>
            <person name="Yoshinaga Y."/>
            <person name="Martin F.M."/>
            <person name="Grigoriev I.V."/>
            <person name="Hibbett D.S."/>
        </authorList>
    </citation>
    <scope>NUCLEOTIDE SEQUENCE [LARGE SCALE GENOMIC DNA]</scope>
    <source>
        <strain evidence="1 2">L-15889</strain>
    </source>
</reference>
<dbReference type="Proteomes" id="UP000076727">
    <property type="component" value="Unassembled WGS sequence"/>
</dbReference>
<name>A0A165KJT1_9APHY</name>
<dbReference type="AlphaFoldDB" id="A0A165KJT1"/>
<keyword evidence="2" id="KW-1185">Reference proteome</keyword>
<sequence length="124" mass="13943">MPRPEPTTAEHIASYFQLGTGVGFRVCRLTCALFEAFVKALTAGPKPVLSPYLFIEIHEIIKYLDKVFDHVHLPSMKAGVLYPTITWDKNTILSEQAALSNMLKDLQQSVHTLTIHQEDTGYNI</sequence>
<organism evidence="1 2">
    <name type="scientific">Daedalea quercina L-15889</name>
    <dbReference type="NCBI Taxonomy" id="1314783"/>
    <lineage>
        <taxon>Eukaryota</taxon>
        <taxon>Fungi</taxon>
        <taxon>Dikarya</taxon>
        <taxon>Basidiomycota</taxon>
        <taxon>Agaricomycotina</taxon>
        <taxon>Agaricomycetes</taxon>
        <taxon>Polyporales</taxon>
        <taxon>Fomitopsis</taxon>
    </lineage>
</organism>
<evidence type="ECO:0000313" key="2">
    <source>
        <dbReference type="Proteomes" id="UP000076727"/>
    </source>
</evidence>
<dbReference type="EMBL" id="KV429211">
    <property type="protein sequence ID" value="KZT63234.1"/>
    <property type="molecule type" value="Genomic_DNA"/>
</dbReference>
<accession>A0A165KJT1</accession>
<evidence type="ECO:0000313" key="1">
    <source>
        <dbReference type="EMBL" id="KZT63234.1"/>
    </source>
</evidence>
<gene>
    <name evidence="1" type="ORF">DAEQUDRAFT_742037</name>
</gene>
<protein>
    <submittedName>
        <fullName evidence="1">Uncharacterized protein</fullName>
    </submittedName>
</protein>